<feature type="transmembrane region" description="Helical" evidence="1">
    <location>
        <begin position="130"/>
        <end position="147"/>
    </location>
</feature>
<dbReference type="Proteomes" id="UP000179252">
    <property type="component" value="Unassembled WGS sequence"/>
</dbReference>
<dbReference type="InterPro" id="IPR001173">
    <property type="entry name" value="Glyco_trans_2-like"/>
</dbReference>
<evidence type="ECO:0000259" key="2">
    <source>
        <dbReference type="Pfam" id="PF00535"/>
    </source>
</evidence>
<keyword evidence="1" id="KW-0472">Membrane</keyword>
<dbReference type="AlphaFoldDB" id="A0A1F5FU44"/>
<gene>
    <name evidence="3" type="ORF">A2165_02000</name>
</gene>
<dbReference type="CDD" id="cd04179">
    <property type="entry name" value="DPM_DPG-synthase_like"/>
    <property type="match status" value="1"/>
</dbReference>
<dbReference type="EMBL" id="MFAU01000059">
    <property type="protein sequence ID" value="OGD83128.1"/>
    <property type="molecule type" value="Genomic_DNA"/>
</dbReference>
<dbReference type="Pfam" id="PF00535">
    <property type="entry name" value="Glycos_transf_2"/>
    <property type="match status" value="1"/>
</dbReference>
<dbReference type="SUPFAM" id="SSF53448">
    <property type="entry name" value="Nucleotide-diphospho-sugar transferases"/>
    <property type="match status" value="1"/>
</dbReference>
<organism evidence="3 4">
    <name type="scientific">Candidatus Curtissbacteria bacterium RBG_13_40_7</name>
    <dbReference type="NCBI Taxonomy" id="1797706"/>
    <lineage>
        <taxon>Bacteria</taxon>
        <taxon>Candidatus Curtissiibacteriota</taxon>
    </lineage>
</organism>
<sequence length="226" mass="25139">MKAVIVIPAFNESAVIFRVLKSLPKKLSGVSTIETLVVNDGSTDTTLDEVKKAKVNIISHLLNRGAGAATKTGIDYAKNTNADIVVTFDADGQHNPDDIQKVIDPVFKKRADLVIGSRLLKRQEIPFDRFVLNWIANLITLILFGIFSTDSQSGLRAFSKKAMALIDFKSDRMDFSSEILLEAKRNNLKIVEVPIRAIYTPYSRVKGQKNINALSIFIRFLVKFLG</sequence>
<comment type="caution">
    <text evidence="3">The sequence shown here is derived from an EMBL/GenBank/DDBJ whole genome shotgun (WGS) entry which is preliminary data.</text>
</comment>
<name>A0A1F5FU44_9BACT</name>
<protein>
    <recommendedName>
        <fullName evidence="2">Glycosyltransferase 2-like domain-containing protein</fullName>
    </recommendedName>
</protein>
<accession>A0A1F5FU44</accession>
<evidence type="ECO:0000256" key="1">
    <source>
        <dbReference type="SAM" id="Phobius"/>
    </source>
</evidence>
<keyword evidence="1" id="KW-1133">Transmembrane helix</keyword>
<dbReference type="Gene3D" id="3.90.550.10">
    <property type="entry name" value="Spore Coat Polysaccharide Biosynthesis Protein SpsA, Chain A"/>
    <property type="match status" value="1"/>
</dbReference>
<reference evidence="3 4" key="1">
    <citation type="journal article" date="2016" name="Nat. Commun.">
        <title>Thousands of microbial genomes shed light on interconnected biogeochemical processes in an aquifer system.</title>
        <authorList>
            <person name="Anantharaman K."/>
            <person name="Brown C.T."/>
            <person name="Hug L.A."/>
            <person name="Sharon I."/>
            <person name="Castelle C.J."/>
            <person name="Probst A.J."/>
            <person name="Thomas B.C."/>
            <person name="Singh A."/>
            <person name="Wilkins M.J."/>
            <person name="Karaoz U."/>
            <person name="Brodie E.L."/>
            <person name="Williams K.H."/>
            <person name="Hubbard S.S."/>
            <person name="Banfield J.F."/>
        </authorList>
    </citation>
    <scope>NUCLEOTIDE SEQUENCE [LARGE SCALE GENOMIC DNA]</scope>
</reference>
<dbReference type="PANTHER" id="PTHR48090">
    <property type="entry name" value="UNDECAPRENYL-PHOSPHATE 4-DEOXY-4-FORMAMIDO-L-ARABINOSE TRANSFERASE-RELATED"/>
    <property type="match status" value="1"/>
</dbReference>
<dbReference type="PANTHER" id="PTHR48090:SF7">
    <property type="entry name" value="RFBJ PROTEIN"/>
    <property type="match status" value="1"/>
</dbReference>
<keyword evidence="1" id="KW-0812">Transmembrane</keyword>
<feature type="domain" description="Glycosyltransferase 2-like" evidence="2">
    <location>
        <begin position="5"/>
        <end position="134"/>
    </location>
</feature>
<evidence type="ECO:0000313" key="4">
    <source>
        <dbReference type="Proteomes" id="UP000179252"/>
    </source>
</evidence>
<evidence type="ECO:0000313" key="3">
    <source>
        <dbReference type="EMBL" id="OGD83128.1"/>
    </source>
</evidence>
<proteinExistence type="predicted"/>
<dbReference type="InterPro" id="IPR029044">
    <property type="entry name" value="Nucleotide-diphossugar_trans"/>
</dbReference>
<dbReference type="InterPro" id="IPR050256">
    <property type="entry name" value="Glycosyltransferase_2"/>
</dbReference>